<dbReference type="KEGG" id="ovi:T265_03457"/>
<keyword evidence="2" id="KW-1185">Reference proteome</keyword>
<dbReference type="Proteomes" id="UP000054324">
    <property type="component" value="Unassembled WGS sequence"/>
</dbReference>
<name>A0A075AHL5_OPIVI</name>
<dbReference type="CTD" id="20317644"/>
<evidence type="ECO:0000313" key="2">
    <source>
        <dbReference type="Proteomes" id="UP000054324"/>
    </source>
</evidence>
<organism evidence="1 2">
    <name type="scientific">Opisthorchis viverrini</name>
    <name type="common">Southeast Asian liver fluke</name>
    <dbReference type="NCBI Taxonomy" id="6198"/>
    <lineage>
        <taxon>Eukaryota</taxon>
        <taxon>Metazoa</taxon>
        <taxon>Spiralia</taxon>
        <taxon>Lophotrochozoa</taxon>
        <taxon>Platyhelminthes</taxon>
        <taxon>Trematoda</taxon>
        <taxon>Digenea</taxon>
        <taxon>Opisthorchiida</taxon>
        <taxon>Opisthorchiata</taxon>
        <taxon>Opisthorchiidae</taxon>
        <taxon>Opisthorchis</taxon>
    </lineage>
</organism>
<dbReference type="AlphaFoldDB" id="A0A075AHL5"/>
<evidence type="ECO:0000313" key="1">
    <source>
        <dbReference type="EMBL" id="KER30094.1"/>
    </source>
</evidence>
<proteinExistence type="predicted"/>
<gene>
    <name evidence="1" type="ORF">T265_03457</name>
</gene>
<dbReference type="EMBL" id="KL596667">
    <property type="protein sequence ID" value="KER30094.1"/>
    <property type="molecule type" value="Genomic_DNA"/>
</dbReference>
<dbReference type="RefSeq" id="XP_009166205.1">
    <property type="nucleotide sequence ID" value="XM_009167941.1"/>
</dbReference>
<sequence>MERKDGKEGQDIYVTGLRPRLEIRWFVRSLMPLQDGQSFVKGGWLASGEITIKEVVAVNLPWKWFTQVGLQYFADELPLILKGYVDEEIIQVGADSDLVSTKKQLLGHTQMDIGSL</sequence>
<accession>A0A075AHL5</accession>
<reference evidence="1 2" key="1">
    <citation type="submission" date="2013-11" db="EMBL/GenBank/DDBJ databases">
        <title>Opisthorchis viverrini - life in the bile duct.</title>
        <authorList>
            <person name="Young N.D."/>
            <person name="Nagarajan N."/>
            <person name="Lin S.J."/>
            <person name="Korhonen P.K."/>
            <person name="Jex A.R."/>
            <person name="Hall R.S."/>
            <person name="Safavi-Hemami H."/>
            <person name="Kaewkong W."/>
            <person name="Bertrand D."/>
            <person name="Gao S."/>
            <person name="Seet Q."/>
            <person name="Wongkham S."/>
            <person name="Teh B.T."/>
            <person name="Wongkham C."/>
            <person name="Intapan P.M."/>
            <person name="Maleewong W."/>
            <person name="Yang X."/>
            <person name="Hu M."/>
            <person name="Wang Z."/>
            <person name="Hofmann A."/>
            <person name="Sternberg P.W."/>
            <person name="Tan P."/>
            <person name="Wang J."/>
            <person name="Gasser R.B."/>
        </authorList>
    </citation>
    <scope>NUCLEOTIDE SEQUENCE [LARGE SCALE GENOMIC DNA]</scope>
</reference>
<dbReference type="GeneID" id="20317644"/>
<protein>
    <submittedName>
        <fullName evidence="1">Uncharacterized protein</fullName>
    </submittedName>
</protein>